<keyword evidence="1" id="KW-0732">Signal</keyword>
<organism evidence="2 3">
    <name type="scientific">Sphingomonas natans</name>
    <dbReference type="NCBI Taxonomy" id="3063330"/>
    <lineage>
        <taxon>Bacteria</taxon>
        <taxon>Pseudomonadati</taxon>
        <taxon>Pseudomonadota</taxon>
        <taxon>Alphaproteobacteria</taxon>
        <taxon>Sphingomonadales</taxon>
        <taxon>Sphingomonadaceae</taxon>
        <taxon>Sphingomonas</taxon>
    </lineage>
</organism>
<feature type="chain" id="PRO_5046981796" evidence="1">
    <location>
        <begin position="21"/>
        <end position="134"/>
    </location>
</feature>
<evidence type="ECO:0000256" key="1">
    <source>
        <dbReference type="SAM" id="SignalP"/>
    </source>
</evidence>
<protein>
    <submittedName>
        <fullName evidence="2">Uncharacterized protein</fullName>
    </submittedName>
</protein>
<accession>A0ABT8YEN6</accession>
<dbReference type="Proteomes" id="UP001169764">
    <property type="component" value="Unassembled WGS sequence"/>
</dbReference>
<sequence>MRHALPIMLAAALIAGGASARSAQPNIKGEAELAKLLDGRVAGKPVNCISTTNSQSSRIIDGTAVVYQSTGRTLYVNRPRIGADSLRNDDILVTKIWGSQLCSLDQVRLVDRTSRFPRSFVGLGEFVPYTKPKS</sequence>
<reference evidence="2" key="1">
    <citation type="submission" date="2023-07" db="EMBL/GenBank/DDBJ databases">
        <authorList>
            <person name="Kim M."/>
        </authorList>
    </citation>
    <scope>NUCLEOTIDE SEQUENCE</scope>
    <source>
        <strain evidence="2">BIUV-7</strain>
    </source>
</reference>
<name>A0ABT8YEN6_9SPHN</name>
<proteinExistence type="predicted"/>
<keyword evidence="3" id="KW-1185">Reference proteome</keyword>
<evidence type="ECO:0000313" key="3">
    <source>
        <dbReference type="Proteomes" id="UP001169764"/>
    </source>
</evidence>
<dbReference type="EMBL" id="JAUOTP010000012">
    <property type="protein sequence ID" value="MDO6416808.1"/>
    <property type="molecule type" value="Genomic_DNA"/>
</dbReference>
<feature type="signal peptide" evidence="1">
    <location>
        <begin position="1"/>
        <end position="20"/>
    </location>
</feature>
<dbReference type="RefSeq" id="WP_303546664.1">
    <property type="nucleotide sequence ID" value="NZ_JAUOTP010000012.1"/>
</dbReference>
<comment type="caution">
    <text evidence="2">The sequence shown here is derived from an EMBL/GenBank/DDBJ whole genome shotgun (WGS) entry which is preliminary data.</text>
</comment>
<evidence type="ECO:0000313" key="2">
    <source>
        <dbReference type="EMBL" id="MDO6416808.1"/>
    </source>
</evidence>
<gene>
    <name evidence="2" type="ORF">Q4F19_20665</name>
</gene>